<dbReference type="CDD" id="cd00063">
    <property type="entry name" value="FN3"/>
    <property type="match status" value="1"/>
</dbReference>
<accession>A0ABD0QP97</accession>
<comment type="caution">
    <text evidence="2">The sequence shown here is derived from an EMBL/GenBank/DDBJ whole genome shotgun (WGS) entry which is preliminary data.</text>
</comment>
<evidence type="ECO:0000313" key="3">
    <source>
        <dbReference type="Proteomes" id="UP001529510"/>
    </source>
</evidence>
<reference evidence="2 3" key="1">
    <citation type="submission" date="2024-05" db="EMBL/GenBank/DDBJ databases">
        <title>Genome sequencing and assembly of Indian major carp, Cirrhinus mrigala (Hamilton, 1822).</title>
        <authorList>
            <person name="Mohindra V."/>
            <person name="Chowdhury L.M."/>
            <person name="Lal K."/>
            <person name="Jena J.K."/>
        </authorList>
    </citation>
    <scope>NUCLEOTIDE SEQUENCE [LARGE SCALE GENOMIC DNA]</scope>
    <source>
        <strain evidence="2">CM1030</strain>
        <tissue evidence="2">Blood</tissue>
    </source>
</reference>
<dbReference type="SUPFAM" id="SSF49265">
    <property type="entry name" value="Fibronectin type III"/>
    <property type="match status" value="1"/>
</dbReference>
<evidence type="ECO:0000313" key="2">
    <source>
        <dbReference type="EMBL" id="KAL0187533.1"/>
    </source>
</evidence>
<name>A0ABD0QP97_CIRMR</name>
<gene>
    <name evidence="2" type="ORF">M9458_014632</name>
</gene>
<protein>
    <submittedName>
        <fullName evidence="2">Uncharacterized protein</fullName>
    </submittedName>
</protein>
<dbReference type="InterPro" id="IPR036116">
    <property type="entry name" value="FN3_sf"/>
</dbReference>
<feature type="signal peptide" evidence="1">
    <location>
        <begin position="1"/>
        <end position="23"/>
    </location>
</feature>
<organism evidence="2 3">
    <name type="scientific">Cirrhinus mrigala</name>
    <name type="common">Mrigala</name>
    <dbReference type="NCBI Taxonomy" id="683832"/>
    <lineage>
        <taxon>Eukaryota</taxon>
        <taxon>Metazoa</taxon>
        <taxon>Chordata</taxon>
        <taxon>Craniata</taxon>
        <taxon>Vertebrata</taxon>
        <taxon>Euteleostomi</taxon>
        <taxon>Actinopterygii</taxon>
        <taxon>Neopterygii</taxon>
        <taxon>Teleostei</taxon>
        <taxon>Ostariophysi</taxon>
        <taxon>Cypriniformes</taxon>
        <taxon>Cyprinidae</taxon>
        <taxon>Labeoninae</taxon>
        <taxon>Labeonini</taxon>
        <taxon>Cirrhinus</taxon>
    </lineage>
</organism>
<dbReference type="InterPro" id="IPR003961">
    <property type="entry name" value="FN3_dom"/>
</dbReference>
<dbReference type="AlphaFoldDB" id="A0ABD0QP97"/>
<dbReference type="EMBL" id="JAMKFB020000007">
    <property type="protein sequence ID" value="KAL0187533.1"/>
    <property type="molecule type" value="Genomic_DNA"/>
</dbReference>
<proteinExistence type="predicted"/>
<feature type="chain" id="PRO_5044884996" evidence="1">
    <location>
        <begin position="24"/>
        <end position="99"/>
    </location>
</feature>
<keyword evidence="3" id="KW-1185">Reference proteome</keyword>
<evidence type="ECO:0000256" key="1">
    <source>
        <dbReference type="SAM" id="SignalP"/>
    </source>
</evidence>
<dbReference type="Gene3D" id="2.60.40.10">
    <property type="entry name" value="Immunoglobulins"/>
    <property type="match status" value="1"/>
</dbReference>
<dbReference type="Proteomes" id="UP001529510">
    <property type="component" value="Unassembled WGS sequence"/>
</dbReference>
<feature type="non-terminal residue" evidence="2">
    <location>
        <position position="1"/>
    </location>
</feature>
<keyword evidence="1" id="KW-0732">Signal</keyword>
<sequence length="99" mass="10899">TSGRTGGVVFKLDLFVFYPIILSVPSGPPRKVEVEAVNSTSVKVLRQHGQIRGYQVHYVRMVNGEPVGHPVIKDILIDDAQVGTRLHSCTASQVNLYKL</sequence>
<dbReference type="InterPro" id="IPR013783">
    <property type="entry name" value="Ig-like_fold"/>
</dbReference>